<dbReference type="GO" id="GO:0044281">
    <property type="term" value="P:small molecule metabolic process"/>
    <property type="evidence" value="ECO:0007669"/>
    <property type="project" value="UniProtKB-ARBA"/>
</dbReference>
<dbReference type="Proteomes" id="UP000474967">
    <property type="component" value="Unassembled WGS sequence"/>
</dbReference>
<dbReference type="PANTHER" id="PTHR42796">
    <property type="entry name" value="FUMARYLACETOACETATE HYDROLASE DOMAIN-CONTAINING PROTEIN 2A-RELATED"/>
    <property type="match status" value="1"/>
</dbReference>
<proteinExistence type="inferred from homology"/>
<protein>
    <submittedName>
        <fullName evidence="4">Fumarylacetoacetate hydrolase family protein</fullName>
    </submittedName>
</protein>
<evidence type="ECO:0000256" key="1">
    <source>
        <dbReference type="ARBA" id="ARBA00010211"/>
    </source>
</evidence>
<feature type="domain" description="Fumarylacetoacetase-like C-terminal" evidence="3">
    <location>
        <begin position="75"/>
        <end position="279"/>
    </location>
</feature>
<keyword evidence="2" id="KW-0479">Metal-binding</keyword>
<dbReference type="AlphaFoldDB" id="A0A6L9XVR3"/>
<dbReference type="EMBL" id="JAAGWY010000001">
    <property type="protein sequence ID" value="NEN05088.1"/>
    <property type="molecule type" value="Genomic_DNA"/>
</dbReference>
<organism evidence="4 5">
    <name type="scientific">Leifsonia tongyongensis</name>
    <dbReference type="NCBI Taxonomy" id="1268043"/>
    <lineage>
        <taxon>Bacteria</taxon>
        <taxon>Bacillati</taxon>
        <taxon>Actinomycetota</taxon>
        <taxon>Actinomycetes</taxon>
        <taxon>Micrococcales</taxon>
        <taxon>Microbacteriaceae</taxon>
        <taxon>Leifsonia</taxon>
    </lineage>
</organism>
<dbReference type="Pfam" id="PF01557">
    <property type="entry name" value="FAA_hydrolase"/>
    <property type="match status" value="1"/>
</dbReference>
<dbReference type="PANTHER" id="PTHR42796:SF4">
    <property type="entry name" value="FUMARYLACETOACETATE HYDROLASE DOMAIN-CONTAINING PROTEIN 2A"/>
    <property type="match status" value="1"/>
</dbReference>
<dbReference type="InterPro" id="IPR011234">
    <property type="entry name" value="Fumarylacetoacetase-like_C"/>
</dbReference>
<comment type="similarity">
    <text evidence="1">Belongs to the FAH family.</text>
</comment>
<dbReference type="RefSeq" id="WP_163288182.1">
    <property type="nucleotide sequence ID" value="NZ_JAAGWY010000001.1"/>
</dbReference>
<evidence type="ECO:0000259" key="3">
    <source>
        <dbReference type="Pfam" id="PF01557"/>
    </source>
</evidence>
<dbReference type="GO" id="GO:0046872">
    <property type="term" value="F:metal ion binding"/>
    <property type="evidence" value="ECO:0007669"/>
    <property type="project" value="UniProtKB-KW"/>
</dbReference>
<name>A0A6L9XVR3_9MICO</name>
<dbReference type="SUPFAM" id="SSF56529">
    <property type="entry name" value="FAH"/>
    <property type="match status" value="1"/>
</dbReference>
<dbReference type="GO" id="GO:0016787">
    <property type="term" value="F:hydrolase activity"/>
    <property type="evidence" value="ECO:0007669"/>
    <property type="project" value="UniProtKB-KW"/>
</dbReference>
<dbReference type="Gene3D" id="3.90.850.10">
    <property type="entry name" value="Fumarylacetoacetase-like, C-terminal domain"/>
    <property type="match status" value="1"/>
</dbReference>
<evidence type="ECO:0000313" key="5">
    <source>
        <dbReference type="Proteomes" id="UP000474967"/>
    </source>
</evidence>
<dbReference type="InterPro" id="IPR051121">
    <property type="entry name" value="FAH"/>
</dbReference>
<keyword evidence="5" id="KW-1185">Reference proteome</keyword>
<evidence type="ECO:0000256" key="2">
    <source>
        <dbReference type="ARBA" id="ARBA00022723"/>
    </source>
</evidence>
<dbReference type="InterPro" id="IPR036663">
    <property type="entry name" value="Fumarylacetoacetase_C_sf"/>
</dbReference>
<keyword evidence="4" id="KW-0378">Hydrolase</keyword>
<accession>A0A6L9XVR3</accession>
<comment type="caution">
    <text evidence="4">The sequence shown here is derived from an EMBL/GenBank/DDBJ whole genome shotgun (WGS) entry which is preliminary data.</text>
</comment>
<sequence length="299" mass="32201">MKLARLGPAGAEIPVVITPEATYDLRSLTADIDGRFLEGGGVDAARAALETGRLPELPDASTLRIGSPIARPSAIICIGMNYVAHAAESGSAPPEVPIMFLKTPNTIVGPDDDVTIPRGSTRTDWEVELGVVIGSRASYLDSPADSRAHIAGYVVADDVSERDFQLVVSGGQWSKGKSSPGFSPVGPWLVTPDEVDAGALRLRSWVNGEPRQDSTTADLIFDVDFLIWHLSQYLTLEPGDLVLTGTPEGVALSGRFPYLRDGDVVELEIEGLGRQRQRFVAYQPRTSERLLEHEGEDAR</sequence>
<evidence type="ECO:0000313" key="4">
    <source>
        <dbReference type="EMBL" id="NEN05088.1"/>
    </source>
</evidence>
<reference evidence="4 5" key="1">
    <citation type="journal article" date="2014" name="J. Microbiol.">
        <title>Diaminobutyricibacter tongyongensis gen. nov., sp. nov. and Homoserinibacter gongjuensis gen. nov., sp. nov. belong to the family Microbacteriaceae.</title>
        <authorList>
            <person name="Kim S.J."/>
            <person name="Ahn J.H."/>
            <person name="Weon H.Y."/>
            <person name="Hamada M."/>
            <person name="Suzuki K."/>
            <person name="Kwon S.W."/>
        </authorList>
    </citation>
    <scope>NUCLEOTIDE SEQUENCE [LARGE SCALE GENOMIC DNA]</scope>
    <source>
        <strain evidence="4 5">NBRC 108724</strain>
    </source>
</reference>
<gene>
    <name evidence="4" type="ORF">G3T36_04305</name>
</gene>